<feature type="domain" description="PKD" evidence="2">
    <location>
        <begin position="228"/>
        <end position="321"/>
    </location>
</feature>
<dbReference type="Gene3D" id="2.60.40.10">
    <property type="entry name" value="Immunoglobulins"/>
    <property type="match status" value="1"/>
</dbReference>
<dbReference type="PROSITE" id="PS50093">
    <property type="entry name" value="PKD"/>
    <property type="match status" value="1"/>
</dbReference>
<dbReference type="EMBL" id="MFKV01000001">
    <property type="protein sequence ID" value="OGG51154.1"/>
    <property type="molecule type" value="Genomic_DNA"/>
</dbReference>
<evidence type="ECO:0000259" key="2">
    <source>
        <dbReference type="PROSITE" id="PS50093"/>
    </source>
</evidence>
<name>A0A1F6CPR0_9BACT</name>
<feature type="signal peptide" evidence="1">
    <location>
        <begin position="1"/>
        <end position="23"/>
    </location>
</feature>
<dbReference type="InterPro" id="IPR036365">
    <property type="entry name" value="PGBD-like_sf"/>
</dbReference>
<sequence>MRSISRVMIIAAGVCALPFFSSAATVEELGAQIQYLLQQIQALQAQLGSTPVSQTPATNLTQNSSCPQLARALGLGAQGDDVLQLQTFLVAQEVLGEDSVIGYFGPRTEAAVKHWQASQGIVFTGTPATTGFGVVGFRTRTAIAAVCNKAYTPVTPYIQQCPLAPRPNIACLGSWSASTDMRGCTTSWRCSISAPDPTQPNACSAIALQCPTGTQDQVGANCSHSCVPITTTSNTLSVSPSSGQAPLTATLSGTALNAQYSLDFGDGTPTFSTSCSNGCGQLTNVQQTHTYTSTGTYIAKLTSYNQPAAPYYVTATAVITVGGSSGSPSISVNTVSSSVVQGNTLDIAWQVQNEPDVAHALITLGLYTPGGAYIGDISTEGGYLSNTIHWTGRTTQPNTACSGFVCGDLAPPGTYIVRATLRHSAGGTTIASAQSASFTITNNSTSASISVSESPSTVALGQNVAVSWNSQNAPSNSAVALYLVQTSGKSEGVIGSGKTTSGNVNWTIPSTDIGCPDCPTLQSRPPAGTYVITASIYTPINAWISGYPPANPTYPTFWATASSSPFTITQ</sequence>
<dbReference type="SUPFAM" id="SSF49299">
    <property type="entry name" value="PKD domain"/>
    <property type="match status" value="1"/>
</dbReference>
<dbReference type="InterPro" id="IPR036366">
    <property type="entry name" value="PGBDSf"/>
</dbReference>
<organism evidence="3 4">
    <name type="scientific">Candidatus Kaiserbacteria bacterium RIFCSPHIGHO2_01_FULL_54_36</name>
    <dbReference type="NCBI Taxonomy" id="1798482"/>
    <lineage>
        <taxon>Bacteria</taxon>
        <taxon>Candidatus Kaiseribacteriota</taxon>
    </lineage>
</organism>
<dbReference type="Proteomes" id="UP000178370">
    <property type="component" value="Unassembled WGS sequence"/>
</dbReference>
<dbReference type="InterPro" id="IPR035986">
    <property type="entry name" value="PKD_dom_sf"/>
</dbReference>
<keyword evidence="1" id="KW-0732">Signal</keyword>
<feature type="chain" id="PRO_5009523562" description="PKD domain-containing protein" evidence="1">
    <location>
        <begin position="24"/>
        <end position="570"/>
    </location>
</feature>
<dbReference type="Pfam" id="PF01471">
    <property type="entry name" value="PG_binding_1"/>
    <property type="match status" value="1"/>
</dbReference>
<dbReference type="Pfam" id="PF00801">
    <property type="entry name" value="PKD"/>
    <property type="match status" value="1"/>
</dbReference>
<accession>A0A1F6CPR0</accession>
<evidence type="ECO:0000256" key="1">
    <source>
        <dbReference type="SAM" id="SignalP"/>
    </source>
</evidence>
<dbReference type="InterPro" id="IPR013783">
    <property type="entry name" value="Ig-like_fold"/>
</dbReference>
<reference evidence="3 4" key="1">
    <citation type="journal article" date="2016" name="Nat. Commun.">
        <title>Thousands of microbial genomes shed light on interconnected biogeochemical processes in an aquifer system.</title>
        <authorList>
            <person name="Anantharaman K."/>
            <person name="Brown C.T."/>
            <person name="Hug L.A."/>
            <person name="Sharon I."/>
            <person name="Castelle C.J."/>
            <person name="Probst A.J."/>
            <person name="Thomas B.C."/>
            <person name="Singh A."/>
            <person name="Wilkins M.J."/>
            <person name="Karaoz U."/>
            <person name="Brodie E.L."/>
            <person name="Williams K.H."/>
            <person name="Hubbard S.S."/>
            <person name="Banfield J.F."/>
        </authorList>
    </citation>
    <scope>NUCLEOTIDE SEQUENCE [LARGE SCALE GENOMIC DNA]</scope>
</reference>
<protein>
    <recommendedName>
        <fullName evidence="2">PKD domain-containing protein</fullName>
    </recommendedName>
</protein>
<dbReference type="Gene3D" id="1.10.101.10">
    <property type="entry name" value="PGBD-like superfamily/PGBD"/>
    <property type="match status" value="1"/>
</dbReference>
<proteinExistence type="predicted"/>
<evidence type="ECO:0000313" key="3">
    <source>
        <dbReference type="EMBL" id="OGG51154.1"/>
    </source>
</evidence>
<dbReference type="SUPFAM" id="SSF47090">
    <property type="entry name" value="PGBD-like"/>
    <property type="match status" value="1"/>
</dbReference>
<dbReference type="AlphaFoldDB" id="A0A1F6CPR0"/>
<evidence type="ECO:0000313" key="4">
    <source>
        <dbReference type="Proteomes" id="UP000178370"/>
    </source>
</evidence>
<dbReference type="InterPro" id="IPR000601">
    <property type="entry name" value="PKD_dom"/>
</dbReference>
<comment type="caution">
    <text evidence="3">The sequence shown here is derived from an EMBL/GenBank/DDBJ whole genome shotgun (WGS) entry which is preliminary data.</text>
</comment>
<gene>
    <name evidence="3" type="ORF">A2763_01195</name>
</gene>
<dbReference type="STRING" id="1798482.A2763_01195"/>
<dbReference type="InterPro" id="IPR002477">
    <property type="entry name" value="Peptidoglycan-bd-like"/>
</dbReference>